<dbReference type="InterPro" id="IPR046513">
    <property type="entry name" value="DUF6691"/>
</dbReference>
<reference evidence="3" key="1">
    <citation type="submission" date="2016-09" db="EMBL/GenBank/DDBJ databases">
        <authorList>
            <person name="Varghese N."/>
            <person name="Submissions S."/>
        </authorList>
    </citation>
    <scope>NUCLEOTIDE SEQUENCE [LARGE SCALE GENOMIC DNA]</scope>
    <source>
        <strain evidence="3">ANC 4422</strain>
    </source>
</reference>
<keyword evidence="1" id="KW-0812">Transmembrane</keyword>
<keyword evidence="1" id="KW-1133">Transmembrane helix</keyword>
<gene>
    <name evidence="2" type="ORF">SAMN05421733_106108</name>
</gene>
<dbReference type="STRING" id="1219383.SAMN05421733_106108"/>
<evidence type="ECO:0008006" key="4">
    <source>
        <dbReference type="Google" id="ProtNLM"/>
    </source>
</evidence>
<keyword evidence="1" id="KW-0472">Membrane</keyword>
<dbReference type="Proteomes" id="UP000242501">
    <property type="component" value="Unassembled WGS sequence"/>
</dbReference>
<dbReference type="Pfam" id="PF20398">
    <property type="entry name" value="DUF6691"/>
    <property type="match status" value="1"/>
</dbReference>
<feature type="transmembrane region" description="Helical" evidence="1">
    <location>
        <begin position="113"/>
        <end position="132"/>
    </location>
</feature>
<sequence>MRKALAFLWGGIFALGLIISDMVNPQTVQSFLDIFGQWNARLAFVMIGAILVAIIPFQLVKHRKIKHTWFNEEIRLPTQQKIDSRLLLGATLFGIGWGISGVCPAPAVALISLGYTQAIYFMVAMFLGMWLYHKVVK</sequence>
<dbReference type="OrthoDB" id="9790409at2"/>
<keyword evidence="3" id="KW-1185">Reference proteome</keyword>
<feature type="transmembrane region" description="Helical" evidence="1">
    <location>
        <begin position="40"/>
        <end position="60"/>
    </location>
</feature>
<accession>A0A1G6HKN9</accession>
<dbReference type="AlphaFoldDB" id="A0A1G6HKN9"/>
<organism evidence="2 3">
    <name type="scientific">Acinetobacter boissieri</name>
    <dbReference type="NCBI Taxonomy" id="1219383"/>
    <lineage>
        <taxon>Bacteria</taxon>
        <taxon>Pseudomonadati</taxon>
        <taxon>Pseudomonadota</taxon>
        <taxon>Gammaproteobacteria</taxon>
        <taxon>Moraxellales</taxon>
        <taxon>Moraxellaceae</taxon>
        <taxon>Acinetobacter</taxon>
    </lineage>
</organism>
<evidence type="ECO:0000256" key="1">
    <source>
        <dbReference type="SAM" id="Phobius"/>
    </source>
</evidence>
<evidence type="ECO:0000313" key="3">
    <source>
        <dbReference type="Proteomes" id="UP000242501"/>
    </source>
</evidence>
<name>A0A1G6HKN9_9GAMM</name>
<dbReference type="EMBL" id="FMYL01000006">
    <property type="protein sequence ID" value="SDB94754.1"/>
    <property type="molecule type" value="Genomic_DNA"/>
</dbReference>
<proteinExistence type="predicted"/>
<evidence type="ECO:0000313" key="2">
    <source>
        <dbReference type="EMBL" id="SDB94754.1"/>
    </source>
</evidence>
<protein>
    <recommendedName>
        <fullName evidence="4">Sulphur transport domain-containing protein</fullName>
    </recommendedName>
</protein>
<feature type="transmembrane region" description="Helical" evidence="1">
    <location>
        <begin position="86"/>
        <end position="107"/>
    </location>
</feature>
<dbReference type="RefSeq" id="WP_092748222.1">
    <property type="nucleotide sequence ID" value="NZ_FMYL01000006.1"/>
</dbReference>